<name>A0A3R7D2J4_9STRA</name>
<sequence length="149" mass="16571">MTTFSRSPAAKMRAKATLYHNPSCSKSRSALGILSDFNEGRPAAEQVLFDVVEYLQTPPDAATIESILRMLPPDEQSSTLLNPLRIVRTGNAEFTALHLDQLDPTNAVDRQQLLEAMVSHPSLIERPIFVKDDRAVIGRPPERVLDLLH</sequence>
<dbReference type="PANTHER" id="PTHR30041">
    <property type="entry name" value="ARSENATE REDUCTASE"/>
    <property type="match status" value="1"/>
</dbReference>
<dbReference type="Pfam" id="PF03960">
    <property type="entry name" value="ArsC"/>
    <property type="match status" value="1"/>
</dbReference>
<reference evidence="1 2" key="1">
    <citation type="submission" date="2018-08" db="EMBL/GenBank/DDBJ databases">
        <title>Aphanomyces genome sequencing and annotation.</title>
        <authorList>
            <person name="Minardi D."/>
            <person name="Oidtmann B."/>
            <person name="Van Der Giezen M."/>
            <person name="Studholme D.J."/>
        </authorList>
    </citation>
    <scope>NUCLEOTIDE SEQUENCE [LARGE SCALE GENOMIC DNA]</scope>
    <source>
        <strain evidence="1 2">NJM0002</strain>
    </source>
</reference>
<protein>
    <recommendedName>
        <fullName evidence="3">Arsenate reductase (Glutaredoxin)</fullName>
    </recommendedName>
</protein>
<dbReference type="Gene3D" id="3.40.30.10">
    <property type="entry name" value="Glutaredoxin"/>
    <property type="match status" value="1"/>
</dbReference>
<organism evidence="1 2">
    <name type="scientific">Aphanomyces invadans</name>
    <dbReference type="NCBI Taxonomy" id="157072"/>
    <lineage>
        <taxon>Eukaryota</taxon>
        <taxon>Sar</taxon>
        <taxon>Stramenopiles</taxon>
        <taxon>Oomycota</taxon>
        <taxon>Saprolegniomycetes</taxon>
        <taxon>Saprolegniales</taxon>
        <taxon>Verrucalvaceae</taxon>
        <taxon>Aphanomyces</taxon>
    </lineage>
</organism>
<comment type="caution">
    <text evidence="1">The sequence shown here is derived from an EMBL/GenBank/DDBJ whole genome shotgun (WGS) entry which is preliminary data.</text>
</comment>
<keyword evidence="2" id="KW-1185">Reference proteome</keyword>
<dbReference type="Proteomes" id="UP000285060">
    <property type="component" value="Unassembled WGS sequence"/>
</dbReference>
<dbReference type="InterPro" id="IPR036249">
    <property type="entry name" value="Thioredoxin-like_sf"/>
</dbReference>
<dbReference type="AlphaFoldDB" id="A0A3R7D2J4"/>
<dbReference type="PANTHER" id="PTHR30041:SF4">
    <property type="entry name" value="ARSENATE REDUCTASE"/>
    <property type="match status" value="1"/>
</dbReference>
<dbReference type="VEuPathDB" id="FungiDB:H310_13941"/>
<dbReference type="PROSITE" id="PS51353">
    <property type="entry name" value="ARSC"/>
    <property type="match status" value="1"/>
</dbReference>
<gene>
    <name evidence="1" type="ORF">DYB32_003550</name>
</gene>
<evidence type="ECO:0000313" key="1">
    <source>
        <dbReference type="EMBL" id="RHY31402.1"/>
    </source>
</evidence>
<accession>A0A3R7D2J4</accession>
<evidence type="ECO:0008006" key="3">
    <source>
        <dbReference type="Google" id="ProtNLM"/>
    </source>
</evidence>
<dbReference type="InterPro" id="IPR006660">
    <property type="entry name" value="Arsenate_reductase-like"/>
</dbReference>
<dbReference type="SUPFAM" id="SSF52833">
    <property type="entry name" value="Thioredoxin-like"/>
    <property type="match status" value="1"/>
</dbReference>
<proteinExistence type="predicted"/>
<evidence type="ECO:0000313" key="2">
    <source>
        <dbReference type="Proteomes" id="UP000285060"/>
    </source>
</evidence>
<dbReference type="EMBL" id="QUSY01000218">
    <property type="protein sequence ID" value="RHY31402.1"/>
    <property type="molecule type" value="Genomic_DNA"/>
</dbReference>